<protein>
    <submittedName>
        <fullName evidence="1">Uncharacterized protein</fullName>
    </submittedName>
</protein>
<proteinExistence type="predicted"/>
<dbReference type="Proteomes" id="UP001157502">
    <property type="component" value="Chromosome 22"/>
</dbReference>
<evidence type="ECO:0000313" key="1">
    <source>
        <dbReference type="EMBL" id="KAJ7995015.1"/>
    </source>
</evidence>
<keyword evidence="2" id="KW-1185">Reference proteome</keyword>
<gene>
    <name evidence="1" type="ORF">DPEC_G00255520</name>
</gene>
<evidence type="ECO:0000313" key="2">
    <source>
        <dbReference type="Proteomes" id="UP001157502"/>
    </source>
</evidence>
<accession>A0ACC2FUV4</accession>
<reference evidence="1" key="1">
    <citation type="submission" date="2021-05" db="EMBL/GenBank/DDBJ databases">
        <authorList>
            <person name="Pan Q."/>
            <person name="Jouanno E."/>
            <person name="Zahm M."/>
            <person name="Klopp C."/>
            <person name="Cabau C."/>
            <person name="Louis A."/>
            <person name="Berthelot C."/>
            <person name="Parey E."/>
            <person name="Roest Crollius H."/>
            <person name="Montfort J."/>
            <person name="Robinson-Rechavi M."/>
            <person name="Bouchez O."/>
            <person name="Lampietro C."/>
            <person name="Lopez Roques C."/>
            <person name="Donnadieu C."/>
            <person name="Postlethwait J."/>
            <person name="Bobe J."/>
            <person name="Dillon D."/>
            <person name="Chandos A."/>
            <person name="von Hippel F."/>
            <person name="Guiguen Y."/>
        </authorList>
    </citation>
    <scope>NUCLEOTIDE SEQUENCE</scope>
    <source>
        <strain evidence="1">YG-Jan2019</strain>
    </source>
</reference>
<organism evidence="1 2">
    <name type="scientific">Dallia pectoralis</name>
    <name type="common">Alaska blackfish</name>
    <dbReference type="NCBI Taxonomy" id="75939"/>
    <lineage>
        <taxon>Eukaryota</taxon>
        <taxon>Metazoa</taxon>
        <taxon>Chordata</taxon>
        <taxon>Craniata</taxon>
        <taxon>Vertebrata</taxon>
        <taxon>Euteleostomi</taxon>
        <taxon>Actinopterygii</taxon>
        <taxon>Neopterygii</taxon>
        <taxon>Teleostei</taxon>
        <taxon>Protacanthopterygii</taxon>
        <taxon>Esociformes</taxon>
        <taxon>Umbridae</taxon>
        <taxon>Dallia</taxon>
    </lineage>
</organism>
<comment type="caution">
    <text evidence="1">The sequence shown here is derived from an EMBL/GenBank/DDBJ whole genome shotgun (WGS) entry which is preliminary data.</text>
</comment>
<dbReference type="EMBL" id="CM055749">
    <property type="protein sequence ID" value="KAJ7995015.1"/>
    <property type="molecule type" value="Genomic_DNA"/>
</dbReference>
<sequence>MSSVWAGENNNFIKTFKKNNPPLFVIAVMGTSNFLLSLFGGVMAFLFGITFPMFWVQQRGTAVSVSVSADQEDEDDSRRSSVDVKDPVSPAVETSSSTGEDGQGV</sequence>
<name>A0ACC2FUV4_DALPE</name>